<name>A0AAV2M362_KNICA</name>
<dbReference type="EMBL" id="OZ035828">
    <property type="protein sequence ID" value="CAL1607715.1"/>
    <property type="molecule type" value="Genomic_DNA"/>
</dbReference>
<dbReference type="PANTHER" id="PTHR15976:SF16">
    <property type="entry name" value="ASTEROID DOMAIN-CONTAINING PROTEIN"/>
    <property type="match status" value="1"/>
</dbReference>
<proteinExistence type="predicted"/>
<dbReference type="AlphaFoldDB" id="A0AAV2M362"/>
<sequence>MLQWSGTRILRPHELDAFLAQAVSPERHDPEQDLETEALDARGLQLASVLMSGVDTAMFANDACGRPVPWEHCCPWMFFDGKLFQSKIIRSKQGRGQLLSLCDGQTELTAKVEMMRQSILEGPVLPPSGPVLPPSVPVLPPSVPVLPPSGPVLPPSGPVLPPSGPVLPPSGPVLPPSALCFLHQSLCFLHQALCFLHQALCFLHQALCFLHQALCFLHQALCFLHQSLWSQRGFMNTTSNEVGE</sequence>
<reference evidence="1 2" key="1">
    <citation type="submission" date="2024-04" db="EMBL/GenBank/DDBJ databases">
        <authorList>
            <person name="Waldvogel A.-M."/>
            <person name="Schoenle A."/>
        </authorList>
    </citation>
    <scope>NUCLEOTIDE SEQUENCE [LARGE SCALE GENOMIC DNA]</scope>
</reference>
<accession>A0AAV2M362</accession>
<evidence type="ECO:0000313" key="1">
    <source>
        <dbReference type="EMBL" id="CAL1607715.1"/>
    </source>
</evidence>
<dbReference type="GO" id="GO:0005634">
    <property type="term" value="C:nucleus"/>
    <property type="evidence" value="ECO:0007669"/>
    <property type="project" value="TreeGrafter"/>
</dbReference>
<organism evidence="1 2">
    <name type="scientific">Knipowitschia caucasica</name>
    <name type="common">Caucasian dwarf goby</name>
    <name type="synonym">Pomatoschistus caucasicus</name>
    <dbReference type="NCBI Taxonomy" id="637954"/>
    <lineage>
        <taxon>Eukaryota</taxon>
        <taxon>Metazoa</taxon>
        <taxon>Chordata</taxon>
        <taxon>Craniata</taxon>
        <taxon>Vertebrata</taxon>
        <taxon>Euteleostomi</taxon>
        <taxon>Actinopterygii</taxon>
        <taxon>Neopterygii</taxon>
        <taxon>Teleostei</taxon>
        <taxon>Neoteleostei</taxon>
        <taxon>Acanthomorphata</taxon>
        <taxon>Gobiaria</taxon>
        <taxon>Gobiiformes</taxon>
        <taxon>Gobioidei</taxon>
        <taxon>Gobiidae</taxon>
        <taxon>Gobiinae</taxon>
        <taxon>Knipowitschia</taxon>
    </lineage>
</organism>
<evidence type="ECO:0000313" key="2">
    <source>
        <dbReference type="Proteomes" id="UP001497482"/>
    </source>
</evidence>
<dbReference type="Proteomes" id="UP001497482">
    <property type="component" value="Chromosome 6"/>
</dbReference>
<gene>
    <name evidence="1" type="ORF">KC01_LOCUS34746</name>
</gene>
<dbReference type="PANTHER" id="PTHR15976">
    <property type="entry name" value="CONSTITUTIVE COACTIVATOR OF PEROXISOME PROLIFERATOR-ACTIVATED RECEPTOR GAMMA"/>
    <property type="match status" value="1"/>
</dbReference>
<protein>
    <submittedName>
        <fullName evidence="1">Uncharacterized protein</fullName>
    </submittedName>
</protein>
<dbReference type="InterPro" id="IPR026784">
    <property type="entry name" value="Coact_PPARg"/>
</dbReference>
<keyword evidence="2" id="KW-1185">Reference proteome</keyword>